<protein>
    <submittedName>
        <fullName evidence="2">Acyl carrier protein</fullName>
    </submittedName>
</protein>
<evidence type="ECO:0000313" key="3">
    <source>
        <dbReference type="Proteomes" id="UP001595755"/>
    </source>
</evidence>
<comment type="caution">
    <text evidence="2">The sequence shown here is derived from an EMBL/GenBank/DDBJ whole genome shotgun (WGS) entry which is preliminary data.</text>
</comment>
<evidence type="ECO:0000259" key="1">
    <source>
        <dbReference type="PROSITE" id="PS50075"/>
    </source>
</evidence>
<dbReference type="Gene3D" id="1.10.1200.10">
    <property type="entry name" value="ACP-like"/>
    <property type="match status" value="1"/>
</dbReference>
<gene>
    <name evidence="2" type="ORF">ACFO1S_11820</name>
</gene>
<dbReference type="SUPFAM" id="SSF47336">
    <property type="entry name" value="ACP-like"/>
    <property type="match status" value="1"/>
</dbReference>
<dbReference type="PROSITE" id="PS50075">
    <property type="entry name" value="CARRIER"/>
    <property type="match status" value="1"/>
</dbReference>
<dbReference type="InterPro" id="IPR036736">
    <property type="entry name" value="ACP-like_sf"/>
</dbReference>
<dbReference type="RefSeq" id="WP_204604752.1">
    <property type="nucleotide sequence ID" value="NZ_JBHSED010000018.1"/>
</dbReference>
<dbReference type="EMBL" id="JBHSED010000018">
    <property type="protein sequence ID" value="MFC4304117.1"/>
    <property type="molecule type" value="Genomic_DNA"/>
</dbReference>
<proteinExistence type="predicted"/>
<feature type="domain" description="Carrier" evidence="1">
    <location>
        <begin position="4"/>
        <end position="85"/>
    </location>
</feature>
<dbReference type="Pfam" id="PF00550">
    <property type="entry name" value="PP-binding"/>
    <property type="match status" value="1"/>
</dbReference>
<reference evidence="3" key="1">
    <citation type="journal article" date="2019" name="Int. J. Syst. Evol. Microbiol.">
        <title>The Global Catalogue of Microorganisms (GCM) 10K type strain sequencing project: providing services to taxonomists for standard genome sequencing and annotation.</title>
        <authorList>
            <consortium name="The Broad Institute Genomics Platform"/>
            <consortium name="The Broad Institute Genome Sequencing Center for Infectious Disease"/>
            <person name="Wu L."/>
            <person name="Ma J."/>
        </authorList>
    </citation>
    <scope>NUCLEOTIDE SEQUENCE [LARGE SCALE GENOMIC DNA]</scope>
    <source>
        <strain evidence="3">CGMCC 4.1641</strain>
    </source>
</reference>
<accession>A0ABV8S9Q6</accession>
<evidence type="ECO:0000313" key="2">
    <source>
        <dbReference type="EMBL" id="MFC4304117.1"/>
    </source>
</evidence>
<name>A0ABV8S9Q6_9BACL</name>
<dbReference type="InterPro" id="IPR009081">
    <property type="entry name" value="PP-bd_ACP"/>
</dbReference>
<dbReference type="Proteomes" id="UP001595755">
    <property type="component" value="Unassembled WGS sequence"/>
</dbReference>
<keyword evidence="3" id="KW-1185">Reference proteome</keyword>
<organism evidence="2 3">
    <name type="scientific">Cohnella boryungensis</name>
    <dbReference type="NCBI Taxonomy" id="768479"/>
    <lineage>
        <taxon>Bacteria</taxon>
        <taxon>Bacillati</taxon>
        <taxon>Bacillota</taxon>
        <taxon>Bacilli</taxon>
        <taxon>Bacillales</taxon>
        <taxon>Paenibacillaceae</taxon>
        <taxon>Cohnella</taxon>
    </lineage>
</organism>
<sequence length="90" mass="9944">MTHSDRNEIMKRLKAKIAELVDSPELAERLDVHGSIQEAGVDSILTINLLVYIEEAFDVTFCDEELDIDHFATVSQIADCIAGKKAVGAR</sequence>